<dbReference type="EMBL" id="SZQA01000002">
    <property type="protein sequence ID" value="TKK91102.1"/>
    <property type="molecule type" value="Genomic_DNA"/>
</dbReference>
<evidence type="ECO:0000259" key="2">
    <source>
        <dbReference type="Pfam" id="PF00857"/>
    </source>
</evidence>
<protein>
    <submittedName>
        <fullName evidence="3">Cysteine hydrolase</fullName>
    </submittedName>
</protein>
<organism evidence="3 4">
    <name type="scientific">Herbidospora galbida</name>
    <dbReference type="NCBI Taxonomy" id="2575442"/>
    <lineage>
        <taxon>Bacteria</taxon>
        <taxon>Bacillati</taxon>
        <taxon>Actinomycetota</taxon>
        <taxon>Actinomycetes</taxon>
        <taxon>Streptosporangiales</taxon>
        <taxon>Streptosporangiaceae</taxon>
        <taxon>Herbidospora</taxon>
    </lineage>
</organism>
<gene>
    <name evidence="3" type="ORF">FDA94_03405</name>
</gene>
<sequence length="169" mass="18673">MDMLNAYDHDDADALVANVERVVEPLAGLIEKAVRTDAELFFVNDNQGDFNATRDDLVRRALAGKRPDLVEPLLPPDGCAFLQKVRHSVFYGTALEYALHRERIETVVLAGQVTEQCVLYSALDAYVRDFSVRVAVDGVAAIHEDLGAAALRMMERNMRAELVPAADCL</sequence>
<dbReference type="CDD" id="cd00431">
    <property type="entry name" value="cysteine_hydrolases"/>
    <property type="match status" value="1"/>
</dbReference>
<name>A0A4U3MQM6_9ACTN</name>
<evidence type="ECO:0000256" key="1">
    <source>
        <dbReference type="ARBA" id="ARBA00022801"/>
    </source>
</evidence>
<accession>A0A4U3MQM6</accession>
<dbReference type="Gene3D" id="3.40.50.850">
    <property type="entry name" value="Isochorismatase-like"/>
    <property type="match status" value="1"/>
</dbReference>
<dbReference type="AlphaFoldDB" id="A0A4U3MQM6"/>
<dbReference type="GO" id="GO:0016787">
    <property type="term" value="F:hydrolase activity"/>
    <property type="evidence" value="ECO:0007669"/>
    <property type="project" value="UniProtKB-KW"/>
</dbReference>
<dbReference type="InterPro" id="IPR036380">
    <property type="entry name" value="Isochorismatase-like_sf"/>
</dbReference>
<dbReference type="PANTHER" id="PTHR43540:SF6">
    <property type="entry name" value="ISOCHORISMATASE-LIKE DOMAIN-CONTAINING PROTEIN"/>
    <property type="match status" value="1"/>
</dbReference>
<dbReference type="Pfam" id="PF00857">
    <property type="entry name" value="Isochorismatase"/>
    <property type="match status" value="1"/>
</dbReference>
<evidence type="ECO:0000313" key="4">
    <source>
        <dbReference type="Proteomes" id="UP000308705"/>
    </source>
</evidence>
<evidence type="ECO:0000313" key="3">
    <source>
        <dbReference type="EMBL" id="TKK91102.1"/>
    </source>
</evidence>
<keyword evidence="4" id="KW-1185">Reference proteome</keyword>
<comment type="caution">
    <text evidence="3">The sequence shown here is derived from an EMBL/GenBank/DDBJ whole genome shotgun (WGS) entry which is preliminary data.</text>
</comment>
<dbReference type="SUPFAM" id="SSF52499">
    <property type="entry name" value="Isochorismatase-like hydrolases"/>
    <property type="match status" value="1"/>
</dbReference>
<reference evidence="3 4" key="1">
    <citation type="submission" date="2019-04" db="EMBL/GenBank/DDBJ databases">
        <title>Herbidospora sp. NEAU-GS14.nov., a novel actinomycete isolated from soil.</title>
        <authorList>
            <person name="Han L."/>
        </authorList>
    </citation>
    <scope>NUCLEOTIDE SEQUENCE [LARGE SCALE GENOMIC DNA]</scope>
    <source>
        <strain evidence="3 4">NEAU-GS14</strain>
    </source>
</reference>
<keyword evidence="1 3" id="KW-0378">Hydrolase</keyword>
<dbReference type="PANTHER" id="PTHR43540">
    <property type="entry name" value="PEROXYUREIDOACRYLATE/UREIDOACRYLATE AMIDOHYDROLASE-RELATED"/>
    <property type="match status" value="1"/>
</dbReference>
<feature type="domain" description="Isochorismatase-like" evidence="2">
    <location>
        <begin position="11"/>
        <end position="162"/>
    </location>
</feature>
<dbReference type="OrthoDB" id="4305745at2"/>
<dbReference type="InterPro" id="IPR050272">
    <property type="entry name" value="Isochorismatase-like_hydrls"/>
</dbReference>
<dbReference type="Proteomes" id="UP000308705">
    <property type="component" value="Unassembled WGS sequence"/>
</dbReference>
<proteinExistence type="predicted"/>
<dbReference type="InterPro" id="IPR000868">
    <property type="entry name" value="Isochorismatase-like_dom"/>
</dbReference>